<dbReference type="GO" id="GO:0140663">
    <property type="term" value="F:ATP-dependent FeS chaperone activity"/>
    <property type="evidence" value="ECO:0007669"/>
    <property type="project" value="InterPro"/>
</dbReference>
<dbReference type="GO" id="GO:0005524">
    <property type="term" value="F:ATP binding"/>
    <property type="evidence" value="ECO:0007669"/>
    <property type="project" value="UniProtKB-UniRule"/>
</dbReference>
<dbReference type="Proteomes" id="UP000282125">
    <property type="component" value="Unassembled WGS sequence"/>
</dbReference>
<comment type="similarity">
    <text evidence="1">In the N-terminal section; belongs to the MIP18 family.</text>
</comment>
<dbReference type="GO" id="GO:0046872">
    <property type="term" value="F:metal ion binding"/>
    <property type="evidence" value="ECO:0007669"/>
    <property type="project" value="UniProtKB-KW"/>
</dbReference>
<gene>
    <name evidence="10" type="ORF">EG244_01815</name>
</gene>
<dbReference type="Pfam" id="PF10609">
    <property type="entry name" value="ParA"/>
    <property type="match status" value="1"/>
</dbReference>
<dbReference type="InterPro" id="IPR019591">
    <property type="entry name" value="Mrp/NBP35_ATP-bd"/>
</dbReference>
<dbReference type="SUPFAM" id="SSF117916">
    <property type="entry name" value="Fe-S cluster assembly (FSCA) domain-like"/>
    <property type="match status" value="1"/>
</dbReference>
<dbReference type="HAMAP" id="MF_02040">
    <property type="entry name" value="Mrp_NBP35"/>
    <property type="match status" value="1"/>
</dbReference>
<evidence type="ECO:0000256" key="2">
    <source>
        <dbReference type="ARBA" id="ARBA00008205"/>
    </source>
</evidence>
<comment type="subunit">
    <text evidence="8">Homodimer.</text>
</comment>
<sequence>MDLNRRRAALRAVLASVRLPDGRSLADSGRLGAMTEPAPGRVSFSIRVTAAEAEAFEPVRLAAEKAAERLPGVQKALVMLTAERSEPPKPAAAPPQLQPAKAPAKVLEGVKAVVAVASGKGGVGKSTTTISLALALRHLGLKVGVLDADIYGPSVPTLLGLTAKPQLAEDGRRLKPLEAWGIQALSVGNLVDPDTAMIWRGPMIQSAITQLIAEVDWGRLDVLLIDMPPGTGDAQLAVAQQSPLSGAVIVSTPQDLALIDARRGIAMFRRLEVPVLGVIENMSQFICPDCGGRHEIFGHGGAREEARRIGVPFLGEIPLTMALRKGADLGRPIVATEPESQVGQSLIAIAGELRLALRDKGLI</sequence>
<evidence type="ECO:0000256" key="6">
    <source>
        <dbReference type="ARBA" id="ARBA00023004"/>
    </source>
</evidence>
<evidence type="ECO:0000259" key="9">
    <source>
        <dbReference type="Pfam" id="PF01883"/>
    </source>
</evidence>
<evidence type="ECO:0000313" key="11">
    <source>
        <dbReference type="Proteomes" id="UP000282125"/>
    </source>
</evidence>
<evidence type="ECO:0000256" key="8">
    <source>
        <dbReference type="HAMAP-Rule" id="MF_02040"/>
    </source>
</evidence>
<dbReference type="EMBL" id="RRAZ01000002">
    <property type="protein sequence ID" value="RRH78288.1"/>
    <property type="molecule type" value="Genomic_DNA"/>
</dbReference>
<dbReference type="PANTHER" id="PTHR42961:SF2">
    <property type="entry name" value="IRON-SULFUR PROTEIN NUBPL"/>
    <property type="match status" value="1"/>
</dbReference>
<dbReference type="OrthoDB" id="9809679at2"/>
<reference evidence="10 11" key="1">
    <citation type="submission" date="2018-11" db="EMBL/GenBank/DDBJ databases">
        <title>Gemmobacter sp. nov., YIM 102744-1 draft genome.</title>
        <authorList>
            <person name="Li G."/>
            <person name="Jiang Y."/>
        </authorList>
    </citation>
    <scope>NUCLEOTIDE SEQUENCE [LARGE SCALE GENOMIC DNA]</scope>
    <source>
        <strain evidence="10 11">YIM 102744-1</strain>
    </source>
</reference>
<dbReference type="InterPro" id="IPR033756">
    <property type="entry name" value="YlxH/NBP35"/>
</dbReference>
<keyword evidence="7 8" id="KW-0411">Iron-sulfur</keyword>
<keyword evidence="5 8" id="KW-0067">ATP-binding</keyword>
<evidence type="ECO:0000313" key="10">
    <source>
        <dbReference type="EMBL" id="RRH78288.1"/>
    </source>
</evidence>
<dbReference type="CDD" id="cd02037">
    <property type="entry name" value="Mrp_NBP35"/>
    <property type="match status" value="1"/>
</dbReference>
<dbReference type="InterPro" id="IPR002744">
    <property type="entry name" value="MIP18-like"/>
</dbReference>
<feature type="domain" description="MIP18 family-like" evidence="9">
    <location>
        <begin position="7"/>
        <end position="78"/>
    </location>
</feature>
<comment type="function">
    <text evidence="8">Binds and transfers iron-sulfur (Fe-S) clusters to target apoproteins. Can hydrolyze ATP.</text>
</comment>
<dbReference type="GO" id="GO:0051539">
    <property type="term" value="F:4 iron, 4 sulfur cluster binding"/>
    <property type="evidence" value="ECO:0007669"/>
    <property type="project" value="TreeGrafter"/>
</dbReference>
<keyword evidence="8" id="KW-0378">Hydrolase</keyword>
<keyword evidence="4 8" id="KW-0547">Nucleotide-binding</keyword>
<evidence type="ECO:0000256" key="5">
    <source>
        <dbReference type="ARBA" id="ARBA00022840"/>
    </source>
</evidence>
<evidence type="ECO:0000256" key="3">
    <source>
        <dbReference type="ARBA" id="ARBA00022723"/>
    </source>
</evidence>
<keyword evidence="3 8" id="KW-0479">Metal-binding</keyword>
<dbReference type="PROSITE" id="PS01215">
    <property type="entry name" value="MRP"/>
    <property type="match status" value="1"/>
</dbReference>
<name>A0A3P3DZP4_9RHOB</name>
<comment type="similarity">
    <text evidence="8">Belongs to the Mrp/NBP35 ATP-binding proteins family.</text>
</comment>
<dbReference type="InterPro" id="IPR044304">
    <property type="entry name" value="NUBPL-like"/>
</dbReference>
<evidence type="ECO:0000256" key="7">
    <source>
        <dbReference type="ARBA" id="ARBA00023014"/>
    </source>
</evidence>
<dbReference type="FunFam" id="3.40.50.300:FF:001278">
    <property type="entry name" value="Iron-sulfur cluster carrier protein"/>
    <property type="match status" value="1"/>
</dbReference>
<keyword evidence="11" id="KW-1185">Reference proteome</keyword>
<dbReference type="Pfam" id="PF01883">
    <property type="entry name" value="FeS_assembly_P"/>
    <property type="match status" value="1"/>
</dbReference>
<dbReference type="SUPFAM" id="SSF52540">
    <property type="entry name" value="P-loop containing nucleoside triphosphate hydrolases"/>
    <property type="match status" value="1"/>
</dbReference>
<dbReference type="Gene3D" id="3.40.50.300">
    <property type="entry name" value="P-loop containing nucleotide triphosphate hydrolases"/>
    <property type="match status" value="1"/>
</dbReference>
<comment type="caution">
    <text evidence="10">The sequence shown here is derived from an EMBL/GenBank/DDBJ whole genome shotgun (WGS) entry which is preliminary data.</text>
</comment>
<dbReference type="AlphaFoldDB" id="A0A3P3DZP4"/>
<proteinExistence type="inferred from homology"/>
<evidence type="ECO:0000256" key="4">
    <source>
        <dbReference type="ARBA" id="ARBA00022741"/>
    </source>
</evidence>
<comment type="similarity">
    <text evidence="2">In the C-terminal section; belongs to the Mrp/NBP35 ATP-binding proteins family.</text>
</comment>
<feature type="binding site" evidence="8">
    <location>
        <begin position="119"/>
        <end position="126"/>
    </location>
    <ligand>
        <name>ATP</name>
        <dbReference type="ChEBI" id="CHEBI:30616"/>
    </ligand>
</feature>
<keyword evidence="6 8" id="KW-0408">Iron</keyword>
<organism evidence="10 11">
    <name type="scientific">Falsigemmobacter faecalis</name>
    <dbReference type="NCBI Taxonomy" id="2488730"/>
    <lineage>
        <taxon>Bacteria</taxon>
        <taxon>Pseudomonadati</taxon>
        <taxon>Pseudomonadota</taxon>
        <taxon>Alphaproteobacteria</taxon>
        <taxon>Rhodobacterales</taxon>
        <taxon>Paracoccaceae</taxon>
        <taxon>Falsigemmobacter</taxon>
    </lineage>
</organism>
<dbReference type="GO" id="GO:0016887">
    <property type="term" value="F:ATP hydrolysis activity"/>
    <property type="evidence" value="ECO:0007669"/>
    <property type="project" value="UniProtKB-UniRule"/>
</dbReference>
<dbReference type="InterPro" id="IPR034904">
    <property type="entry name" value="FSCA_dom_sf"/>
</dbReference>
<protein>
    <recommendedName>
        <fullName evidence="8">Iron-sulfur cluster carrier protein</fullName>
    </recommendedName>
</protein>
<dbReference type="InterPro" id="IPR000808">
    <property type="entry name" value="Mrp-like_CS"/>
</dbReference>
<dbReference type="InterPro" id="IPR027417">
    <property type="entry name" value="P-loop_NTPase"/>
</dbReference>
<accession>A0A3P3DZP4</accession>
<evidence type="ECO:0000256" key="1">
    <source>
        <dbReference type="ARBA" id="ARBA00007352"/>
    </source>
</evidence>
<dbReference type="GO" id="GO:0016226">
    <property type="term" value="P:iron-sulfur cluster assembly"/>
    <property type="evidence" value="ECO:0007669"/>
    <property type="project" value="InterPro"/>
</dbReference>
<dbReference type="PANTHER" id="PTHR42961">
    <property type="entry name" value="IRON-SULFUR PROTEIN NUBPL"/>
    <property type="match status" value="1"/>
</dbReference>